<organism evidence="1 2">
    <name type="scientific">Ancylostoma ceylanicum</name>
    <dbReference type="NCBI Taxonomy" id="53326"/>
    <lineage>
        <taxon>Eukaryota</taxon>
        <taxon>Metazoa</taxon>
        <taxon>Ecdysozoa</taxon>
        <taxon>Nematoda</taxon>
        <taxon>Chromadorea</taxon>
        <taxon>Rhabditida</taxon>
        <taxon>Rhabditina</taxon>
        <taxon>Rhabditomorpha</taxon>
        <taxon>Strongyloidea</taxon>
        <taxon>Ancylostomatidae</taxon>
        <taxon>Ancylostomatinae</taxon>
        <taxon>Ancylostoma</taxon>
    </lineage>
</organism>
<reference evidence="2" key="1">
    <citation type="journal article" date="2015" name="Nat. Genet.">
        <title>The genome and transcriptome of the zoonotic hookworm Ancylostoma ceylanicum identify infection-specific gene families.</title>
        <authorList>
            <person name="Schwarz E.M."/>
            <person name="Hu Y."/>
            <person name="Antoshechkin I."/>
            <person name="Miller M.M."/>
            <person name="Sternberg P.W."/>
            <person name="Aroian R.V."/>
        </authorList>
    </citation>
    <scope>NUCLEOTIDE SEQUENCE</scope>
    <source>
        <strain evidence="2">HY135</strain>
    </source>
</reference>
<keyword evidence="2" id="KW-1185">Reference proteome</keyword>
<evidence type="ECO:0000313" key="2">
    <source>
        <dbReference type="Proteomes" id="UP000024635"/>
    </source>
</evidence>
<dbReference type="EMBL" id="JARK01001352">
    <property type="protein sequence ID" value="EYC22918.1"/>
    <property type="molecule type" value="Genomic_DNA"/>
</dbReference>
<dbReference type="AlphaFoldDB" id="A0A016V856"/>
<protein>
    <submittedName>
        <fullName evidence="1">Uncharacterized protein</fullName>
    </submittedName>
</protein>
<name>A0A016V856_9BILA</name>
<sequence>MQCKTLKAAPTEILVSKASASGVLTSEISSLTSAHPWPKPCMATDKWSLSPMVFVFINSVPPSVVIAQ</sequence>
<proteinExistence type="predicted"/>
<comment type="caution">
    <text evidence="1">The sequence shown here is derived from an EMBL/GenBank/DDBJ whole genome shotgun (WGS) entry which is preliminary data.</text>
</comment>
<gene>
    <name evidence="1" type="primary">Acey_s0016.g3017</name>
    <name evidence="1" type="ORF">Y032_0016g3017</name>
</gene>
<evidence type="ECO:0000313" key="1">
    <source>
        <dbReference type="EMBL" id="EYC22918.1"/>
    </source>
</evidence>
<accession>A0A016V856</accession>
<dbReference type="Proteomes" id="UP000024635">
    <property type="component" value="Unassembled WGS sequence"/>
</dbReference>